<reference evidence="1 2" key="1">
    <citation type="submission" date="2024-01" db="EMBL/GenBank/DDBJ databases">
        <title>The genomes of 5 underutilized Papilionoideae crops provide insights into root nodulation and disease resistanc.</title>
        <authorList>
            <person name="Jiang F."/>
        </authorList>
    </citation>
    <scope>NUCLEOTIDE SEQUENCE [LARGE SCALE GENOMIC DNA]</scope>
    <source>
        <strain evidence="1">DUOXIRENSHENG_FW03</strain>
        <tissue evidence="1">Leaves</tissue>
    </source>
</reference>
<name>A0AAN9SHC3_PSOTE</name>
<gene>
    <name evidence="1" type="ORF">VNO78_17784</name>
</gene>
<comment type="caution">
    <text evidence="1">The sequence shown here is derived from an EMBL/GenBank/DDBJ whole genome shotgun (WGS) entry which is preliminary data.</text>
</comment>
<dbReference type="EMBL" id="JAYMYS010000004">
    <property type="protein sequence ID" value="KAK7396639.1"/>
    <property type="molecule type" value="Genomic_DNA"/>
</dbReference>
<dbReference type="AlphaFoldDB" id="A0AAN9SHC3"/>
<organism evidence="1 2">
    <name type="scientific">Psophocarpus tetragonolobus</name>
    <name type="common">Winged bean</name>
    <name type="synonym">Dolichos tetragonolobus</name>
    <dbReference type="NCBI Taxonomy" id="3891"/>
    <lineage>
        <taxon>Eukaryota</taxon>
        <taxon>Viridiplantae</taxon>
        <taxon>Streptophyta</taxon>
        <taxon>Embryophyta</taxon>
        <taxon>Tracheophyta</taxon>
        <taxon>Spermatophyta</taxon>
        <taxon>Magnoliopsida</taxon>
        <taxon>eudicotyledons</taxon>
        <taxon>Gunneridae</taxon>
        <taxon>Pentapetalae</taxon>
        <taxon>rosids</taxon>
        <taxon>fabids</taxon>
        <taxon>Fabales</taxon>
        <taxon>Fabaceae</taxon>
        <taxon>Papilionoideae</taxon>
        <taxon>50 kb inversion clade</taxon>
        <taxon>NPAAA clade</taxon>
        <taxon>indigoferoid/millettioid clade</taxon>
        <taxon>Phaseoleae</taxon>
        <taxon>Psophocarpus</taxon>
    </lineage>
</organism>
<accession>A0AAN9SHC3</accession>
<evidence type="ECO:0000313" key="2">
    <source>
        <dbReference type="Proteomes" id="UP001386955"/>
    </source>
</evidence>
<protein>
    <submittedName>
        <fullName evidence="1">Uncharacterized protein</fullName>
    </submittedName>
</protein>
<sequence>MLAFQTTLPRKKPFVSLSALQIGASDSLVSHVEVLFYVAYLHKNMAQYSYQLDGTEVACAFGCSSEDVSFLAGKLH</sequence>
<dbReference type="Proteomes" id="UP001386955">
    <property type="component" value="Unassembled WGS sequence"/>
</dbReference>
<evidence type="ECO:0000313" key="1">
    <source>
        <dbReference type="EMBL" id="KAK7396639.1"/>
    </source>
</evidence>
<proteinExistence type="predicted"/>
<keyword evidence="2" id="KW-1185">Reference proteome</keyword>